<evidence type="ECO:0000256" key="4">
    <source>
        <dbReference type="RuleBase" id="RU362116"/>
    </source>
</evidence>
<keyword evidence="8" id="KW-0966">Cell projection</keyword>
<dbReference type="SUPFAM" id="SSF117143">
    <property type="entry name" value="Flagellar hook protein flgE"/>
    <property type="match status" value="1"/>
</dbReference>
<dbReference type="InterPro" id="IPR019776">
    <property type="entry name" value="Flagellar_basal_body_rod_CS"/>
</dbReference>
<dbReference type="STRING" id="1035707.SAMN05216552_105415"/>
<dbReference type="Pfam" id="PF00460">
    <property type="entry name" value="Flg_bb_rod"/>
    <property type="match status" value="1"/>
</dbReference>
<evidence type="ECO:0000313" key="9">
    <source>
        <dbReference type="Proteomes" id="UP000199391"/>
    </source>
</evidence>
<dbReference type="GO" id="GO:0071978">
    <property type="term" value="P:bacterial-type flagellum-dependent swarming motility"/>
    <property type="evidence" value="ECO:0007669"/>
    <property type="project" value="TreeGrafter"/>
</dbReference>
<dbReference type="PANTHER" id="PTHR30435">
    <property type="entry name" value="FLAGELLAR PROTEIN"/>
    <property type="match status" value="1"/>
</dbReference>
<dbReference type="InterPro" id="IPR053967">
    <property type="entry name" value="LlgE_F_G-like_D1"/>
</dbReference>
<evidence type="ECO:0000256" key="2">
    <source>
        <dbReference type="ARBA" id="ARBA00009677"/>
    </source>
</evidence>
<keyword evidence="9" id="KW-1185">Reference proteome</keyword>
<feature type="domain" description="Flagellar basal body rod protein N-terminal" evidence="5">
    <location>
        <begin position="8"/>
        <end position="35"/>
    </location>
</feature>
<dbReference type="EMBL" id="FPBO01000054">
    <property type="protein sequence ID" value="SFV16641.1"/>
    <property type="molecule type" value="Genomic_DNA"/>
</dbReference>
<dbReference type="InterPro" id="IPR037058">
    <property type="entry name" value="Falgellar_hook_FlgE_sf"/>
</dbReference>
<proteinExistence type="inferred from homology"/>
<accession>A0A1I7M3V3</accession>
<dbReference type="InterPro" id="IPR010930">
    <property type="entry name" value="Flg_bb/hook_C_dom"/>
</dbReference>
<keyword evidence="8" id="KW-0969">Cilium</keyword>
<dbReference type="Pfam" id="PF22692">
    <property type="entry name" value="LlgE_F_G_D1"/>
    <property type="match status" value="1"/>
</dbReference>
<dbReference type="GO" id="GO:0009425">
    <property type="term" value="C:bacterial-type flagellum basal body"/>
    <property type="evidence" value="ECO:0007669"/>
    <property type="project" value="UniProtKB-SubCell"/>
</dbReference>
<sequence>MFDTLFIGTSGLLSHAKGLRVVGNNLANVNTPGFKSAQLQFGEMFEQGGGVLPGGGQANQGTGVSTLATKVMFRAGTEQSTGNALDLSINGNGMFTVKRDEQLLYTRAGEFQFDAENVLVNAAGDKVQALDDKGKLVDIKLDTALNRSMPKATSVIKLAGNLTSTVATPAVDATLNGLTVIDANGVSHTVNLSFKDLTGGSYTVTVTDGVTGGATLGTGTVKFTGGFPATGFTTMNFNYVSTGVPSFAVQLDFNAMQTSTAASALNMASQDGHVAGVRTDQSIDEEGTVVVRYSNGETAKGPRLALAEFLTEGDLEQQGGAFKKRSGAPVRYGHAGDEAYGTLASGRREGSNVDLAEEFGNLILMQRGYQASSHVISTANDMIQQLFDMKGNR</sequence>
<dbReference type="NCBIfam" id="TIGR03506">
    <property type="entry name" value="FlgEFG_subfam"/>
    <property type="match status" value="1"/>
</dbReference>
<feature type="domain" description="Flagellar hook protein FlgE/F/G-like D1" evidence="7">
    <location>
        <begin position="89"/>
        <end position="143"/>
    </location>
</feature>
<dbReference type="InterPro" id="IPR001444">
    <property type="entry name" value="Flag_bb_rod_N"/>
</dbReference>
<keyword evidence="3 4" id="KW-0975">Bacterial flagellum</keyword>
<keyword evidence="8" id="KW-0282">Flagellum</keyword>
<name>A0A1I7M3V3_9BURK</name>
<dbReference type="SUPFAM" id="SSF64518">
    <property type="entry name" value="Phase 1 flagellin"/>
    <property type="match status" value="1"/>
</dbReference>
<dbReference type="RefSeq" id="WP_093560962.1">
    <property type="nucleotide sequence ID" value="NZ_FPBO01000054.1"/>
</dbReference>
<evidence type="ECO:0000259" key="5">
    <source>
        <dbReference type="Pfam" id="PF00460"/>
    </source>
</evidence>
<dbReference type="Pfam" id="PF06429">
    <property type="entry name" value="Flg_bbr_C"/>
    <property type="match status" value="1"/>
</dbReference>
<dbReference type="PROSITE" id="PS00588">
    <property type="entry name" value="FLAGELLA_BB_ROD"/>
    <property type="match status" value="1"/>
</dbReference>
<dbReference type="PANTHER" id="PTHR30435:SF19">
    <property type="entry name" value="FLAGELLAR BASAL-BODY ROD PROTEIN FLGG"/>
    <property type="match status" value="1"/>
</dbReference>
<comment type="subcellular location">
    <subcellularLocation>
        <location evidence="1 4">Bacterial flagellum basal body</location>
    </subcellularLocation>
</comment>
<evidence type="ECO:0000313" key="8">
    <source>
        <dbReference type="EMBL" id="SFV16641.1"/>
    </source>
</evidence>
<comment type="similarity">
    <text evidence="2 4">Belongs to the flagella basal body rod proteins family.</text>
</comment>
<dbReference type="AlphaFoldDB" id="A0A1I7M3V3"/>
<feature type="domain" description="Flagellar basal-body/hook protein C-terminal" evidence="6">
    <location>
        <begin position="345"/>
        <end position="387"/>
    </location>
</feature>
<protein>
    <submittedName>
        <fullName evidence="8">Flagellar hook protein FlgE</fullName>
    </submittedName>
</protein>
<dbReference type="Proteomes" id="UP000199391">
    <property type="component" value="Unassembled WGS sequence"/>
</dbReference>
<evidence type="ECO:0000256" key="1">
    <source>
        <dbReference type="ARBA" id="ARBA00004117"/>
    </source>
</evidence>
<gene>
    <name evidence="8" type="ORF">SAMN05216552_105415</name>
</gene>
<organism evidence="8 9">
    <name type="scientific">Pseudoduganella namucuonensis</name>
    <dbReference type="NCBI Taxonomy" id="1035707"/>
    <lineage>
        <taxon>Bacteria</taxon>
        <taxon>Pseudomonadati</taxon>
        <taxon>Pseudomonadota</taxon>
        <taxon>Betaproteobacteria</taxon>
        <taxon>Burkholderiales</taxon>
        <taxon>Oxalobacteraceae</taxon>
        <taxon>Telluria group</taxon>
        <taxon>Pseudoduganella</taxon>
    </lineage>
</organism>
<reference evidence="9" key="1">
    <citation type="submission" date="2016-10" db="EMBL/GenBank/DDBJ databases">
        <authorList>
            <person name="Varghese N."/>
            <person name="Submissions S."/>
        </authorList>
    </citation>
    <scope>NUCLEOTIDE SEQUENCE [LARGE SCALE GENOMIC DNA]</scope>
    <source>
        <strain evidence="9">CGMCC 1.11014</strain>
    </source>
</reference>
<dbReference type="Gene3D" id="2.60.98.20">
    <property type="entry name" value="Flagellar hook protein FlgE"/>
    <property type="match status" value="1"/>
</dbReference>
<evidence type="ECO:0000259" key="7">
    <source>
        <dbReference type="Pfam" id="PF22692"/>
    </source>
</evidence>
<dbReference type="InterPro" id="IPR037925">
    <property type="entry name" value="FlgE/F/G-like"/>
</dbReference>
<dbReference type="OrthoDB" id="8578401at2"/>
<evidence type="ECO:0000259" key="6">
    <source>
        <dbReference type="Pfam" id="PF06429"/>
    </source>
</evidence>
<evidence type="ECO:0000256" key="3">
    <source>
        <dbReference type="ARBA" id="ARBA00023143"/>
    </source>
</evidence>
<dbReference type="InterPro" id="IPR020013">
    <property type="entry name" value="Flagellar_FlgE/F/G"/>
</dbReference>